<keyword evidence="3" id="KW-1185">Reference proteome</keyword>
<comment type="caution">
    <text evidence="2">The sequence shown here is derived from an EMBL/GenBank/DDBJ whole genome shotgun (WGS) entry which is preliminary data.</text>
</comment>
<dbReference type="InterPro" id="IPR036188">
    <property type="entry name" value="FAD/NAD-bd_sf"/>
</dbReference>
<dbReference type="AlphaFoldDB" id="A0A918CFB6"/>
<evidence type="ECO:0000313" key="3">
    <source>
        <dbReference type="Proteomes" id="UP000603865"/>
    </source>
</evidence>
<dbReference type="SUPFAM" id="SSF51905">
    <property type="entry name" value="FAD/NAD(P)-binding domain"/>
    <property type="match status" value="1"/>
</dbReference>
<dbReference type="EMBL" id="BMQL01000024">
    <property type="protein sequence ID" value="GGR20298.1"/>
    <property type="molecule type" value="Genomic_DNA"/>
</dbReference>
<dbReference type="RefSeq" id="WP_189091883.1">
    <property type="nucleotide sequence ID" value="NZ_BMQL01000024.1"/>
</dbReference>
<dbReference type="GO" id="GO:0009435">
    <property type="term" value="P:NAD+ biosynthetic process"/>
    <property type="evidence" value="ECO:0007669"/>
    <property type="project" value="InterPro"/>
</dbReference>
<protein>
    <submittedName>
        <fullName evidence="2">FAD-dependent oxidoreductase</fullName>
    </submittedName>
</protein>
<feature type="transmembrane region" description="Helical" evidence="1">
    <location>
        <begin position="12"/>
        <end position="32"/>
    </location>
</feature>
<proteinExistence type="predicted"/>
<dbReference type="Proteomes" id="UP000603865">
    <property type="component" value="Unassembled WGS sequence"/>
</dbReference>
<keyword evidence="1" id="KW-0472">Membrane</keyword>
<sequence>MTRQAHMQRADVLIIGGGLGGVAAALSCLRLGCTVLLTEETDWIGGQLTAQAVPPDESLWIEESGCTATYRTFRDSVRAYYRQYYPLLPASRADPFLNPGAGTVSRLCHEPRVALAVLEGMLAPYLSSGQLRLLLNTRPTSVACQGDRIEGVTVEDMEGRRLDLSAPFVLDATETGELLELGHVEHVIGAEGQDETGELHALSRAEPLNQQAVSWCFAVDHHEGQDFTIEKPAQYEFWRNYRPEFWPAPQLSWSYTHPITHAPVVRDLFSNPTETPHGGDLWHYRRILASRHFAPGVQPSDIVSVNWPQIDYLLGPIVGVSPEERARHLTGAQQLSLSMLYWMQTEAPRHDGRGAGYPGLRLRGDVTGTQASHGLAKSVYVREARRIRAEFTVTEQKVGVEARGTLTGAEEFTDSVGVGQYRIDLHPSTAGRNYVDVASWPFQIPLGALIPQRVENLLPAGKSLGVTHITNGCYRLHPVEWNIGEAAGALAAFCILNGSQPRQVRNTPVLLADFQRLLSDTLGFQLAWPESLRTVPSPGF</sequence>
<evidence type="ECO:0000256" key="1">
    <source>
        <dbReference type="SAM" id="Phobius"/>
    </source>
</evidence>
<gene>
    <name evidence="2" type="ORF">GCM10008957_35910</name>
</gene>
<dbReference type="GO" id="GO:0008734">
    <property type="term" value="F:L-aspartate oxidase activity"/>
    <property type="evidence" value="ECO:0007669"/>
    <property type="project" value="InterPro"/>
</dbReference>
<organism evidence="2 3">
    <name type="scientific">Deinococcus ruber</name>
    <dbReference type="NCBI Taxonomy" id="1848197"/>
    <lineage>
        <taxon>Bacteria</taxon>
        <taxon>Thermotogati</taxon>
        <taxon>Deinococcota</taxon>
        <taxon>Deinococci</taxon>
        <taxon>Deinococcales</taxon>
        <taxon>Deinococcaceae</taxon>
        <taxon>Deinococcus</taxon>
    </lineage>
</organism>
<evidence type="ECO:0000313" key="2">
    <source>
        <dbReference type="EMBL" id="GGR20298.1"/>
    </source>
</evidence>
<dbReference type="PROSITE" id="PS51257">
    <property type="entry name" value="PROKAR_LIPOPROTEIN"/>
    <property type="match status" value="1"/>
</dbReference>
<accession>A0A918CFB6</accession>
<keyword evidence="1" id="KW-1133">Transmembrane helix</keyword>
<dbReference type="Pfam" id="PF12831">
    <property type="entry name" value="FAD_oxidored"/>
    <property type="match status" value="1"/>
</dbReference>
<reference evidence="2" key="1">
    <citation type="journal article" date="2014" name="Int. J. Syst. Evol. Microbiol.">
        <title>Complete genome sequence of Corynebacterium casei LMG S-19264T (=DSM 44701T), isolated from a smear-ripened cheese.</title>
        <authorList>
            <consortium name="US DOE Joint Genome Institute (JGI-PGF)"/>
            <person name="Walter F."/>
            <person name="Albersmeier A."/>
            <person name="Kalinowski J."/>
            <person name="Ruckert C."/>
        </authorList>
    </citation>
    <scope>NUCLEOTIDE SEQUENCE</scope>
    <source>
        <strain evidence="2">JCM 31311</strain>
    </source>
</reference>
<dbReference type="Gene3D" id="3.50.50.60">
    <property type="entry name" value="FAD/NAD(P)-binding domain"/>
    <property type="match status" value="1"/>
</dbReference>
<dbReference type="InterPro" id="IPR005288">
    <property type="entry name" value="NadB"/>
</dbReference>
<dbReference type="PANTHER" id="PTHR42716:SF1">
    <property type="entry name" value="SLL0471 PROTEIN"/>
    <property type="match status" value="1"/>
</dbReference>
<reference evidence="2" key="2">
    <citation type="submission" date="2020-09" db="EMBL/GenBank/DDBJ databases">
        <authorList>
            <person name="Sun Q."/>
            <person name="Ohkuma M."/>
        </authorList>
    </citation>
    <scope>NUCLEOTIDE SEQUENCE</scope>
    <source>
        <strain evidence="2">JCM 31311</strain>
    </source>
</reference>
<dbReference type="PANTHER" id="PTHR42716">
    <property type="entry name" value="L-ASPARTATE OXIDASE"/>
    <property type="match status" value="1"/>
</dbReference>
<name>A0A918CFB6_9DEIO</name>
<keyword evidence="1" id="KW-0812">Transmembrane</keyword>